<sequence length="637" mass="68528">MPNATTSLYSVKMRASRGGEHISGAERICTSEHVGPIAASLNERALGHPKGTPDEIHLTVRGVDPVSIGYVPALEVEEVPCQSPEQARDFISTRLKELGVAAPVARRVDELMHTVSGLRGAMLVDARTGERIEPDRERGVRVTNLDARSQVTGPTKNHHHEALVLASKVCHHPKILAEVCISDDPDYTTGYLAARGTYYRIPKIKRPGEDVGTRVFVCAPMTAEEKKELISYLENRVIVVDDAPAPGVAAPGFDELCAQENRRWREADLERTQRVFGTAQEATATVDGAERVLLSSSNYLGLSQHPEVVAAATGALRQFGTGSGGSRLTTGTTTWHARVEEAFASFTGYEDAVFFATGYQANLSTIQALNRLAGGNLEVFSDQLNHASLIDGCRIAGLHARVYPHRDMAVLDKLLSVSRSEHKLIISDGVFSMDGTVAPLPSLRRLADAYGAWLYIDDAHGVGTLGARGRGTIERFGVRPDILMATASKALGAEGGAVCTNAEFAHLLRNQARSYVFSTATSAANCAAVCAALGVIDREPVVVDKLHANIERLSRLLQEAGIPVPDGGWETPIVPIPIGDEAHALRVSERLQDAGFHVPAIRYPTVPRGKAILRVTLMSTITGDQLARFVEALATAM</sequence>
<reference evidence="14 15" key="1">
    <citation type="submission" date="2013-02" db="EMBL/GenBank/DDBJ databases">
        <title>The complete genome sequence of Corynebacterium vitaeruminis DSM 20294.</title>
        <authorList>
            <person name="Ruckert C."/>
            <person name="Albersmeier A."/>
            <person name="Kalinowski J."/>
        </authorList>
    </citation>
    <scope>NUCLEOTIDE SEQUENCE [LARGE SCALE GENOMIC DNA]</scope>
    <source>
        <strain evidence="15">ATCC 10234</strain>
    </source>
</reference>
<dbReference type="PANTHER" id="PTHR13693">
    <property type="entry name" value="CLASS II AMINOTRANSFERASE/8-AMINO-7-OXONONANOATE SYNTHASE"/>
    <property type="match status" value="1"/>
</dbReference>
<dbReference type="UniPathway" id="UPA00999">
    <property type="reaction ID" value="UER00351"/>
</dbReference>
<dbReference type="EMBL" id="CP004353">
    <property type="protein sequence ID" value="AHI22614.1"/>
    <property type="molecule type" value="Genomic_DNA"/>
</dbReference>
<evidence type="ECO:0000256" key="10">
    <source>
        <dbReference type="ARBA" id="ARBA00022842"/>
    </source>
</evidence>
<keyword evidence="15" id="KW-1185">Reference proteome</keyword>
<dbReference type="eggNOG" id="COG0156">
    <property type="taxonomic scope" value="Bacteria"/>
</dbReference>
<comment type="cofactor">
    <cofactor evidence="1">
        <name>pyridoxal 5'-phosphate</name>
        <dbReference type="ChEBI" id="CHEBI:597326"/>
    </cofactor>
</comment>
<dbReference type="RefSeq" id="WP_038595347.1">
    <property type="nucleotide sequence ID" value="NZ_CP004353.1"/>
</dbReference>
<dbReference type="HOGENOM" id="CLU_028958_0_0_11"/>
<dbReference type="Gene3D" id="3.40.640.10">
    <property type="entry name" value="Type I PLP-dependent aspartate aminotransferase-like (Major domain)"/>
    <property type="match status" value="1"/>
</dbReference>
<evidence type="ECO:0000256" key="4">
    <source>
        <dbReference type="ARBA" id="ARBA00011738"/>
    </source>
</evidence>
<dbReference type="NCBIfam" id="NF002360">
    <property type="entry name" value="PRK01322.1"/>
    <property type="match status" value="1"/>
</dbReference>
<dbReference type="KEGG" id="cvt:B843_06145"/>
<evidence type="ECO:0000259" key="13">
    <source>
        <dbReference type="Pfam" id="PF00155"/>
    </source>
</evidence>
<dbReference type="Proteomes" id="UP000019222">
    <property type="component" value="Chromosome"/>
</dbReference>
<feature type="domain" description="Aminotransferase class I/classII large" evidence="13">
    <location>
        <begin position="292"/>
        <end position="633"/>
    </location>
</feature>
<dbReference type="GO" id="GO:0008710">
    <property type="term" value="F:8-amino-7-oxononanoate synthase activity"/>
    <property type="evidence" value="ECO:0007669"/>
    <property type="project" value="UniProtKB-EC"/>
</dbReference>
<evidence type="ECO:0000256" key="8">
    <source>
        <dbReference type="ARBA" id="ARBA00022756"/>
    </source>
</evidence>
<keyword evidence="6" id="KW-0808">Transferase</keyword>
<dbReference type="InterPro" id="IPR004839">
    <property type="entry name" value="Aminotransferase_I/II_large"/>
</dbReference>
<name>W5Y0Z9_9CORY</name>
<keyword evidence="9" id="KW-0067">ATP-binding</keyword>
<evidence type="ECO:0000313" key="14">
    <source>
        <dbReference type="EMBL" id="AHI22614.1"/>
    </source>
</evidence>
<protein>
    <submittedName>
        <fullName evidence="14">Pimeloyl-CoA synthetase/8-amino-7-oxononanoate synthase</fullName>
    </submittedName>
</protein>
<keyword evidence="5" id="KW-0436">Ligase</keyword>
<keyword evidence="7" id="KW-0547">Nucleotide-binding</keyword>
<keyword evidence="10" id="KW-0460">Magnesium</keyword>
<evidence type="ECO:0000256" key="5">
    <source>
        <dbReference type="ARBA" id="ARBA00022598"/>
    </source>
</evidence>
<evidence type="ECO:0000256" key="7">
    <source>
        <dbReference type="ARBA" id="ARBA00022741"/>
    </source>
</evidence>
<evidence type="ECO:0000256" key="6">
    <source>
        <dbReference type="ARBA" id="ARBA00022679"/>
    </source>
</evidence>
<dbReference type="GO" id="GO:0009102">
    <property type="term" value="P:biotin biosynthetic process"/>
    <property type="evidence" value="ECO:0007669"/>
    <property type="project" value="UniProtKB-KW"/>
</dbReference>
<evidence type="ECO:0000256" key="2">
    <source>
        <dbReference type="ARBA" id="ARBA00001946"/>
    </source>
</evidence>
<dbReference type="PATRIC" id="fig|1224164.3.peg.1233"/>
<evidence type="ECO:0000313" key="15">
    <source>
        <dbReference type="Proteomes" id="UP000019222"/>
    </source>
</evidence>
<dbReference type="Pfam" id="PF03744">
    <property type="entry name" value="BioW"/>
    <property type="match status" value="1"/>
</dbReference>
<dbReference type="InterPro" id="IPR015421">
    <property type="entry name" value="PyrdxlP-dep_Trfase_major"/>
</dbReference>
<comment type="catalytic activity">
    <reaction evidence="12">
        <text>heptanedioate + ATP + CoA = 6-carboxyhexanoyl-CoA + AMP + diphosphate</text>
        <dbReference type="Rhea" id="RHEA:14781"/>
        <dbReference type="ChEBI" id="CHEBI:30616"/>
        <dbReference type="ChEBI" id="CHEBI:33019"/>
        <dbReference type="ChEBI" id="CHEBI:36165"/>
        <dbReference type="ChEBI" id="CHEBI:57287"/>
        <dbReference type="ChEBI" id="CHEBI:57360"/>
        <dbReference type="ChEBI" id="CHEBI:456215"/>
        <dbReference type="EC" id="6.2.1.14"/>
    </reaction>
</comment>
<evidence type="ECO:0000256" key="11">
    <source>
        <dbReference type="ARBA" id="ARBA00047715"/>
    </source>
</evidence>
<dbReference type="InterPro" id="IPR050087">
    <property type="entry name" value="AON_synthase_class-II"/>
</dbReference>
<dbReference type="InterPro" id="IPR015422">
    <property type="entry name" value="PyrdxlP-dep_Trfase_small"/>
</dbReference>
<evidence type="ECO:0000256" key="1">
    <source>
        <dbReference type="ARBA" id="ARBA00001933"/>
    </source>
</evidence>
<dbReference type="InterPro" id="IPR005499">
    <property type="entry name" value="BioW"/>
</dbReference>
<dbReference type="InterPro" id="IPR015424">
    <property type="entry name" value="PyrdxlP-dep_Trfase"/>
</dbReference>
<accession>W5Y0Z9</accession>
<dbReference type="GO" id="GO:0030170">
    <property type="term" value="F:pyridoxal phosphate binding"/>
    <property type="evidence" value="ECO:0007669"/>
    <property type="project" value="InterPro"/>
</dbReference>
<keyword evidence="8" id="KW-0093">Biotin biosynthesis</keyword>
<organism evidence="14 15">
    <name type="scientific">Corynebacterium vitaeruminis DSM 20294</name>
    <dbReference type="NCBI Taxonomy" id="1224164"/>
    <lineage>
        <taxon>Bacteria</taxon>
        <taxon>Bacillati</taxon>
        <taxon>Actinomycetota</taxon>
        <taxon>Actinomycetes</taxon>
        <taxon>Mycobacteriales</taxon>
        <taxon>Corynebacteriaceae</taxon>
        <taxon>Corynebacterium</taxon>
    </lineage>
</organism>
<dbReference type="SUPFAM" id="SSF53383">
    <property type="entry name" value="PLP-dependent transferases"/>
    <property type="match status" value="1"/>
</dbReference>
<dbReference type="GO" id="GO:0005524">
    <property type="term" value="F:ATP binding"/>
    <property type="evidence" value="ECO:0007669"/>
    <property type="project" value="UniProtKB-KW"/>
</dbReference>
<evidence type="ECO:0000256" key="12">
    <source>
        <dbReference type="ARBA" id="ARBA00049553"/>
    </source>
</evidence>
<comment type="pathway">
    <text evidence="3">Metabolic intermediate metabolism; pimeloyl-CoA biosynthesis; pimeloyl-CoA from pimelate: step 1/1.</text>
</comment>
<comment type="cofactor">
    <cofactor evidence="2">
        <name>Mg(2+)</name>
        <dbReference type="ChEBI" id="CHEBI:18420"/>
    </cofactor>
</comment>
<comment type="catalytic activity">
    <reaction evidence="11">
        <text>6-carboxyhexanoyl-[ACP] + L-alanine + H(+) = (8S)-8-amino-7-oxononanoate + holo-[ACP] + CO2</text>
        <dbReference type="Rhea" id="RHEA:42288"/>
        <dbReference type="Rhea" id="RHEA-COMP:9685"/>
        <dbReference type="Rhea" id="RHEA-COMP:9955"/>
        <dbReference type="ChEBI" id="CHEBI:15378"/>
        <dbReference type="ChEBI" id="CHEBI:16526"/>
        <dbReference type="ChEBI" id="CHEBI:57972"/>
        <dbReference type="ChEBI" id="CHEBI:64479"/>
        <dbReference type="ChEBI" id="CHEBI:78846"/>
        <dbReference type="ChEBI" id="CHEBI:149468"/>
        <dbReference type="EC" id="2.3.1.47"/>
    </reaction>
</comment>
<dbReference type="STRING" id="1224164.B843_06145"/>
<proteinExistence type="predicted"/>
<comment type="subunit">
    <text evidence="4">Homodimer.</text>
</comment>
<dbReference type="Pfam" id="PF00155">
    <property type="entry name" value="Aminotran_1_2"/>
    <property type="match status" value="1"/>
</dbReference>
<gene>
    <name evidence="14" type="ORF">B843_06145</name>
</gene>
<dbReference type="Gene3D" id="3.90.1150.10">
    <property type="entry name" value="Aspartate Aminotransferase, domain 1"/>
    <property type="match status" value="1"/>
</dbReference>
<evidence type="ECO:0000256" key="3">
    <source>
        <dbReference type="ARBA" id="ARBA00005075"/>
    </source>
</evidence>
<dbReference type="AlphaFoldDB" id="W5Y0Z9"/>
<evidence type="ECO:0000256" key="9">
    <source>
        <dbReference type="ARBA" id="ARBA00022840"/>
    </source>
</evidence>
<dbReference type="GO" id="GO:0042410">
    <property type="term" value="F:6-carboxyhexanoate-CoA ligase activity"/>
    <property type="evidence" value="ECO:0007669"/>
    <property type="project" value="UniProtKB-EC"/>
</dbReference>